<feature type="transmembrane region" description="Helical" evidence="6">
    <location>
        <begin position="292"/>
        <end position="315"/>
    </location>
</feature>
<feature type="domain" description="Type II secretion system protein GspF" evidence="7">
    <location>
        <begin position="154"/>
        <end position="276"/>
    </location>
</feature>
<gene>
    <name evidence="8" type="ORF">K1J50_06250</name>
</gene>
<dbReference type="Gene3D" id="1.20.81.30">
    <property type="entry name" value="Type II secretion system (T2SS), domain F"/>
    <property type="match status" value="1"/>
</dbReference>
<feature type="transmembrane region" description="Helical" evidence="6">
    <location>
        <begin position="112"/>
        <end position="133"/>
    </location>
</feature>
<dbReference type="RefSeq" id="WP_220116789.1">
    <property type="nucleotide sequence ID" value="NZ_JAHZUY010000010.1"/>
</dbReference>
<dbReference type="EMBL" id="JAHZUY010000010">
    <property type="protein sequence ID" value="MBW8269086.1"/>
    <property type="molecule type" value="Genomic_DNA"/>
</dbReference>
<dbReference type="PANTHER" id="PTHR35007:SF1">
    <property type="entry name" value="PILUS ASSEMBLY PROTEIN"/>
    <property type="match status" value="1"/>
</dbReference>
<evidence type="ECO:0000256" key="1">
    <source>
        <dbReference type="ARBA" id="ARBA00004651"/>
    </source>
</evidence>
<feature type="transmembrane region" description="Helical" evidence="6">
    <location>
        <begin position="87"/>
        <end position="106"/>
    </location>
</feature>
<feature type="transmembrane region" description="Helical" evidence="6">
    <location>
        <begin position="262"/>
        <end position="280"/>
    </location>
</feature>
<proteinExistence type="predicted"/>
<keyword evidence="4 6" id="KW-1133">Transmembrane helix</keyword>
<evidence type="ECO:0000256" key="2">
    <source>
        <dbReference type="ARBA" id="ARBA00022475"/>
    </source>
</evidence>
<evidence type="ECO:0000256" key="5">
    <source>
        <dbReference type="ARBA" id="ARBA00023136"/>
    </source>
</evidence>
<keyword evidence="3 6" id="KW-0812">Transmembrane</keyword>
<dbReference type="Pfam" id="PF00482">
    <property type="entry name" value="T2SSF"/>
    <property type="match status" value="1"/>
</dbReference>
<evidence type="ECO:0000256" key="4">
    <source>
        <dbReference type="ARBA" id="ARBA00022989"/>
    </source>
</evidence>
<accession>A0ABS7F0D0</accession>
<comment type="caution">
    <text evidence="8">The sequence shown here is derived from an EMBL/GenBank/DDBJ whole genome shotgun (WGS) entry which is preliminary data.</text>
</comment>
<evidence type="ECO:0000256" key="3">
    <source>
        <dbReference type="ARBA" id="ARBA00022692"/>
    </source>
</evidence>
<evidence type="ECO:0000313" key="9">
    <source>
        <dbReference type="Proteomes" id="UP001519924"/>
    </source>
</evidence>
<keyword evidence="2" id="KW-1003">Cell membrane</keyword>
<dbReference type="PANTHER" id="PTHR35007">
    <property type="entry name" value="INTEGRAL MEMBRANE PROTEIN-RELATED"/>
    <property type="match status" value="1"/>
</dbReference>
<protein>
    <submittedName>
        <fullName evidence="8">Type II secretion system F family protein</fullName>
    </submittedName>
</protein>
<reference evidence="8 9" key="1">
    <citation type="submission" date="2021-08" db="EMBL/GenBank/DDBJ databases">
        <title>Caldovatus sediminis gen. nov., sp. nov., a moderately thermophilic bacterium isolated from a hot spring.</title>
        <authorList>
            <person name="Hu C.-J."/>
            <person name="Li W.-J."/>
            <person name="Xian W.-D."/>
        </authorList>
    </citation>
    <scope>NUCLEOTIDE SEQUENCE [LARGE SCALE GENOMIC DNA]</scope>
    <source>
        <strain evidence="8 9">SYSU G05006</strain>
    </source>
</reference>
<evidence type="ECO:0000256" key="6">
    <source>
        <dbReference type="SAM" id="Phobius"/>
    </source>
</evidence>
<organism evidence="8 9">
    <name type="scientific">Caldovatus aquaticus</name>
    <dbReference type="NCBI Taxonomy" id="2865671"/>
    <lineage>
        <taxon>Bacteria</taxon>
        <taxon>Pseudomonadati</taxon>
        <taxon>Pseudomonadota</taxon>
        <taxon>Alphaproteobacteria</taxon>
        <taxon>Acetobacterales</taxon>
        <taxon>Roseomonadaceae</taxon>
        <taxon>Caldovatus</taxon>
    </lineage>
</organism>
<evidence type="ECO:0000313" key="8">
    <source>
        <dbReference type="EMBL" id="MBW8269086.1"/>
    </source>
</evidence>
<dbReference type="InterPro" id="IPR018076">
    <property type="entry name" value="T2SS_GspF_dom"/>
</dbReference>
<feature type="transmembrane region" description="Helical" evidence="6">
    <location>
        <begin position="6"/>
        <end position="28"/>
    </location>
</feature>
<evidence type="ECO:0000259" key="7">
    <source>
        <dbReference type="Pfam" id="PF00482"/>
    </source>
</evidence>
<keyword evidence="9" id="KW-1185">Reference proteome</keyword>
<keyword evidence="5 6" id="KW-0472">Membrane</keyword>
<dbReference type="InterPro" id="IPR042094">
    <property type="entry name" value="T2SS_GspF_sf"/>
</dbReference>
<comment type="subcellular location">
    <subcellularLocation>
        <location evidence="1">Cell membrane</location>
        <topology evidence="1">Multi-pass membrane protein</topology>
    </subcellularLocation>
</comment>
<sequence>MEIGAGLLFLGALALALLAGAVALFGAASNRQLKDRVRTAGGVVRETDLVAASAVPSIRLSAPTENRVLALLIRLVGYSPEVPQAQIIPWPAVVMAGLATALATYWRARTWVGPLGAAPLGLLAGGLVVRFIFRWQHRRYRDALFGQIPDALGLIIRAIRAGLPMGEALRSVSREMPPPTKEEFARVVGEIAIGRPIDQAIWRVYERSGITEFAFLSVTLGLQSQTGGSLAETLENLADLVRKRVAMAQRASALAAEAKTSALILVALPFICVFAMTLIRPNHLSTFFTTQAGFNMMVAGLTLMGFGILTIRWLIRNAQEG</sequence>
<dbReference type="Proteomes" id="UP001519924">
    <property type="component" value="Unassembled WGS sequence"/>
</dbReference>
<name>A0ABS7F0D0_9PROT</name>